<dbReference type="PANTHER" id="PTHR11319:SF35">
    <property type="entry name" value="OUTER MEMBRANE PROTEIN PMPC-RELATED"/>
    <property type="match status" value="1"/>
</dbReference>
<evidence type="ECO:0000313" key="5">
    <source>
        <dbReference type="Proteomes" id="UP000502298"/>
    </source>
</evidence>
<dbReference type="Gene3D" id="2.60.40.10">
    <property type="entry name" value="Immunoglobulins"/>
    <property type="match status" value="1"/>
</dbReference>
<dbReference type="Gene3D" id="2.60.40.1140">
    <property type="entry name" value="Collagen-binding surface protein Cna, B-type domain"/>
    <property type="match status" value="2"/>
</dbReference>
<dbReference type="InterPro" id="IPR006626">
    <property type="entry name" value="PbH1"/>
</dbReference>
<dbReference type="SUPFAM" id="SSF49478">
    <property type="entry name" value="Cna protein B-type domain"/>
    <property type="match status" value="3"/>
</dbReference>
<dbReference type="GO" id="GO:0005975">
    <property type="term" value="P:carbohydrate metabolic process"/>
    <property type="evidence" value="ECO:0007669"/>
    <property type="project" value="UniProtKB-ARBA"/>
</dbReference>
<dbReference type="Pfam" id="PF05738">
    <property type="entry name" value="Cna_B"/>
    <property type="match status" value="3"/>
</dbReference>
<protein>
    <submittedName>
        <fullName evidence="4">Cna B-type domain-containing protein</fullName>
    </submittedName>
</protein>
<dbReference type="InterPro" id="IPR013783">
    <property type="entry name" value="Ig-like_fold"/>
</dbReference>
<dbReference type="PANTHER" id="PTHR11319">
    <property type="entry name" value="G PROTEIN-COUPLED RECEPTOR-RELATED"/>
    <property type="match status" value="1"/>
</dbReference>
<dbReference type="Gene3D" id="2.160.20.20">
    <property type="match status" value="1"/>
</dbReference>
<keyword evidence="5" id="KW-1185">Reference proteome</keyword>
<evidence type="ECO:0000256" key="1">
    <source>
        <dbReference type="SAM" id="Phobius"/>
    </source>
</evidence>
<dbReference type="KEGG" id="arca:HC352_02440"/>
<evidence type="ECO:0000259" key="3">
    <source>
        <dbReference type="Pfam" id="PF17802"/>
    </source>
</evidence>
<reference evidence="4 5" key="1">
    <citation type="submission" date="2020-03" db="EMBL/GenBank/DDBJ databases">
        <title>Complete genome of Arcanobacterium buesumensis sp. nov. strain 2701.</title>
        <authorList>
            <person name="Borowiak M."/>
            <person name="Alssahen M."/>
            <person name="Laemmler C."/>
            <person name="Malorny B."/>
            <person name="Hassan A."/>
            <person name="Prenger-Berninghoff E."/>
            <person name="Ploetz M."/>
            <person name="Abdulmawjood A."/>
        </authorList>
    </citation>
    <scope>NUCLEOTIDE SEQUENCE [LARGE SCALE GENOMIC DNA]</scope>
    <source>
        <strain evidence="4 5">2701</strain>
    </source>
</reference>
<feature type="domain" description="SpaA-like prealbumin fold" evidence="3">
    <location>
        <begin position="816"/>
        <end position="896"/>
    </location>
</feature>
<accession>A0A6H2EK11</accession>
<keyword evidence="1" id="KW-0812">Transmembrane</keyword>
<gene>
    <name evidence="4" type="ORF">HC352_02440</name>
</gene>
<dbReference type="Proteomes" id="UP000502298">
    <property type="component" value="Chromosome"/>
</dbReference>
<dbReference type="InterPro" id="IPR012332">
    <property type="entry name" value="Autotransporter_pectin_lyase_C"/>
</dbReference>
<dbReference type="SUPFAM" id="SSF51126">
    <property type="entry name" value="Pectin lyase-like"/>
    <property type="match status" value="1"/>
</dbReference>
<organism evidence="4 5">
    <name type="scientific">Arcanobacterium buesumense</name>
    <dbReference type="NCBI Taxonomy" id="2722751"/>
    <lineage>
        <taxon>Bacteria</taxon>
        <taxon>Bacillati</taxon>
        <taxon>Actinomycetota</taxon>
        <taxon>Actinomycetes</taxon>
        <taxon>Actinomycetales</taxon>
        <taxon>Actinomycetaceae</taxon>
        <taxon>Arcanobacterium</taxon>
    </lineage>
</organism>
<proteinExistence type="predicted"/>
<dbReference type="SMART" id="SM00710">
    <property type="entry name" value="PbH1"/>
    <property type="match status" value="6"/>
</dbReference>
<dbReference type="InterPro" id="IPR041033">
    <property type="entry name" value="SpaA_PFL_dom_1"/>
</dbReference>
<sequence length="1059" mass="112194">MTVRNRGLSSCKWFYLFVVLVVTSLVTLSVTPVLQAHAADRQEYICEFECDIQAFIDEAGTNPARIVLYDGDNMVTSTIIINPGQDIEMVEGEPFSPMVYSDGSLLNREDGFARSLIHVKEGGKLTLQANPSGKTASNIGVYARGEYVSASSPTILVEGQLVLGKGSKVYGARNLSGVYQGAITVTGKNASLMIDGGTVTDNWRAQDPSSTQYGAGNIAVTKGARLIMNSGLVSDGHGSAVSGASYGETGGIGVYNGGYAEINGGEVTNNEGFGGGIVAWTWPQNRTATLRDPEGERSNVVINGGTISKNRAGFGGGGALVFGNATLVMNGGEITENTAPNGGGVNTMDLYVWGADYTWQEIDGEGPAQGFTAEEWKELVPGSFTMNGGTIAKNEASRTGGGVNVISNTVDLRGGEILDNTAEGQGGGVYVATKTYTARILNALITDNTSSAIGGGVWTCPTGSVTFYVTDGVAVANNSAKKFGDDLAHLNYGGAHAAPIRLSERMLGGGISQWYDDGSLATGTTRFDPDNTGDLRTPEEVFELSNAGIKNVSPQESLEIAKKFAQLTISGNAAPLGGGVGTNGHVVFGTPEQTSIQIEKVWIVDGVDVTDSGEDLTDGYAGNPVHVDVLRKDYSAQSGQVEETIVDTIELSWNAGWKTRIDNLPRNNADGDPIEYGVHEHDVEGFTSTAMVERQWDGSWLVKLTNTKDEPTVTSLRLAKKWTPGAPSNVESLSFDVIGTSDDFPDGRVIHTVDVTAPNWTTTVTDLPIKTDAGHDISYSVREHDVPGYVSVVSSKKNDDGTWVVDVENTVKTYDLRWSKTGEDGELLGGGVFQVTGPDGFELLVKDDSDADLDKKPGVFQISIPVAGEYTLVEVQAPAGYELDASPRTIRVDEPTSVTAPHTSGVFGAIVNKLLRTDITVEKHWVGEGQKVDVQFQLLSAIAGEDPQPVGDPVMLAAGATSYTWTSLPMFCDGKKLTYSVRELTVSDNFTSTVDGFVVTNTFTPPTPIPPMPPTPQIPELSKTGIDVSALGLVSLLLLIGGGMVLRRHRKTGACGELR</sequence>
<dbReference type="InterPro" id="IPR008454">
    <property type="entry name" value="Collagen-bd_Cna-like_B-typ_dom"/>
</dbReference>
<evidence type="ECO:0000313" key="4">
    <source>
        <dbReference type="EMBL" id="QJC21484.1"/>
    </source>
</evidence>
<dbReference type="AlphaFoldDB" id="A0A6H2EK11"/>
<evidence type="ECO:0000259" key="2">
    <source>
        <dbReference type="Pfam" id="PF05738"/>
    </source>
</evidence>
<feature type="domain" description="CNA-B" evidence="2">
    <location>
        <begin position="746"/>
        <end position="802"/>
    </location>
</feature>
<feature type="domain" description="CNA-B" evidence="2">
    <location>
        <begin position="624"/>
        <end position="706"/>
    </location>
</feature>
<dbReference type="RefSeq" id="WP_168917424.1">
    <property type="nucleotide sequence ID" value="NZ_CP050804.1"/>
</dbReference>
<keyword evidence="1" id="KW-1133">Transmembrane helix</keyword>
<feature type="transmembrane region" description="Helical" evidence="1">
    <location>
        <begin position="12"/>
        <end position="34"/>
    </location>
</feature>
<feature type="domain" description="CNA-B" evidence="2">
    <location>
        <begin position="919"/>
        <end position="1002"/>
    </location>
</feature>
<keyword evidence="1" id="KW-0472">Membrane</keyword>
<dbReference type="Pfam" id="PF17802">
    <property type="entry name" value="SpaA"/>
    <property type="match status" value="1"/>
</dbReference>
<dbReference type="EMBL" id="CP050804">
    <property type="protein sequence ID" value="QJC21484.1"/>
    <property type="molecule type" value="Genomic_DNA"/>
</dbReference>
<feature type="transmembrane region" description="Helical" evidence="1">
    <location>
        <begin position="1028"/>
        <end position="1046"/>
    </location>
</feature>
<name>A0A6H2EK11_9ACTO</name>
<dbReference type="InterPro" id="IPR011050">
    <property type="entry name" value="Pectin_lyase_fold/virulence"/>
</dbReference>